<keyword evidence="2" id="KW-1185">Reference proteome</keyword>
<comment type="caution">
    <text evidence="1">The sequence shown here is derived from an EMBL/GenBank/DDBJ whole genome shotgun (WGS) entry which is preliminary data.</text>
</comment>
<organism evidence="1 2">
    <name type="scientific">Thauera sinica</name>
    <dbReference type="NCBI Taxonomy" id="2665146"/>
    <lineage>
        <taxon>Bacteria</taxon>
        <taxon>Pseudomonadati</taxon>
        <taxon>Pseudomonadota</taxon>
        <taxon>Betaproteobacteria</taxon>
        <taxon>Rhodocyclales</taxon>
        <taxon>Zoogloeaceae</taxon>
        <taxon>Thauera</taxon>
    </lineage>
</organism>
<proteinExistence type="predicted"/>
<dbReference type="EMBL" id="JBHSOG010000054">
    <property type="protein sequence ID" value="MFC5770632.1"/>
    <property type="molecule type" value="Genomic_DNA"/>
</dbReference>
<dbReference type="NCBIfam" id="NF041817">
    <property type="entry name" value="Avs3b"/>
    <property type="match status" value="1"/>
</dbReference>
<reference evidence="2" key="1">
    <citation type="journal article" date="2019" name="Int. J. Syst. Evol. Microbiol.">
        <title>The Global Catalogue of Microorganisms (GCM) 10K type strain sequencing project: providing services to taxonomists for standard genome sequencing and annotation.</title>
        <authorList>
            <consortium name="The Broad Institute Genomics Platform"/>
            <consortium name="The Broad Institute Genome Sequencing Center for Infectious Disease"/>
            <person name="Wu L."/>
            <person name="Ma J."/>
        </authorList>
    </citation>
    <scope>NUCLEOTIDE SEQUENCE [LARGE SCALE GENOMIC DNA]</scope>
    <source>
        <strain evidence="2">SHR3</strain>
    </source>
</reference>
<protein>
    <submittedName>
        <fullName evidence="1">AVAST type 3 anti-phage protein Avs3b</fullName>
    </submittedName>
</protein>
<evidence type="ECO:0000313" key="1">
    <source>
        <dbReference type="EMBL" id="MFC5770632.1"/>
    </source>
</evidence>
<gene>
    <name evidence="1" type="primary">avs3b</name>
    <name evidence="1" type="ORF">ACFPTN_14725</name>
</gene>
<dbReference type="RefSeq" id="WP_157748660.1">
    <property type="nucleotide sequence ID" value="NZ_JBHSOG010000054.1"/>
</dbReference>
<name>A0ABW1ATK6_9RHOO</name>
<dbReference type="Proteomes" id="UP001595974">
    <property type="component" value="Unassembled WGS sequence"/>
</dbReference>
<evidence type="ECO:0000313" key="2">
    <source>
        <dbReference type="Proteomes" id="UP001595974"/>
    </source>
</evidence>
<sequence>MESLERSSAVIDLGKQLVTQLKLGDDESAQWMAHALAARIKDAENAPPEKRVAAQSSCAELVFQLWERRYSLPTQLRPLKSLEPLLRTLNSLDTTSGPRFRFMQERPADMKVDEGVEKTLDLAMKLDDAARILVQYFLATAAEQASEETQPWIQSAIDAGADVSLEVRVVRFVDSGLDRSSEAAKMAKEALNDKIQKLEVFVSLAAALAKDLRAKHGLLTDEADDAEPNDE</sequence>
<accession>A0ABW1ATK6</accession>